<feature type="transmembrane region" description="Helical" evidence="1">
    <location>
        <begin position="329"/>
        <end position="350"/>
    </location>
</feature>
<feature type="transmembrane region" description="Helical" evidence="1">
    <location>
        <begin position="304"/>
        <end position="323"/>
    </location>
</feature>
<feature type="transmembrane region" description="Helical" evidence="1">
    <location>
        <begin position="54"/>
        <end position="74"/>
    </location>
</feature>
<feature type="transmembrane region" description="Helical" evidence="1">
    <location>
        <begin position="30"/>
        <end position="48"/>
    </location>
</feature>
<organism evidence="2 3">
    <name type="scientific">Enterococcus villorum</name>
    <dbReference type="NCBI Taxonomy" id="112904"/>
    <lineage>
        <taxon>Bacteria</taxon>
        <taxon>Bacillati</taxon>
        <taxon>Bacillota</taxon>
        <taxon>Bacilli</taxon>
        <taxon>Lactobacillales</taxon>
        <taxon>Enterococcaceae</taxon>
        <taxon>Enterococcus</taxon>
    </lineage>
</organism>
<dbReference type="RefSeq" id="WP_081184047.1">
    <property type="nucleotide sequence ID" value="NZ_MJEA01000008.1"/>
</dbReference>
<feature type="transmembrane region" description="Helical" evidence="1">
    <location>
        <begin position="177"/>
        <end position="196"/>
    </location>
</feature>
<comment type="caution">
    <text evidence="2">The sequence shown here is derived from an EMBL/GenBank/DDBJ whole genome shotgun (WGS) entry which is preliminary data.</text>
</comment>
<feature type="transmembrane region" description="Helical" evidence="1">
    <location>
        <begin position="481"/>
        <end position="501"/>
    </location>
</feature>
<dbReference type="EMBL" id="MJEA01000008">
    <property type="protein sequence ID" value="OQO70034.1"/>
    <property type="molecule type" value="Genomic_DNA"/>
</dbReference>
<dbReference type="Proteomes" id="UP000192477">
    <property type="component" value="Unassembled WGS sequence"/>
</dbReference>
<feature type="transmembrane region" description="Helical" evidence="1">
    <location>
        <begin position="137"/>
        <end position="156"/>
    </location>
</feature>
<evidence type="ECO:0000313" key="3">
    <source>
        <dbReference type="Proteomes" id="UP000192477"/>
    </source>
</evidence>
<feature type="transmembrane region" description="Helical" evidence="1">
    <location>
        <begin position="507"/>
        <end position="524"/>
    </location>
</feature>
<feature type="transmembrane region" description="Helical" evidence="1">
    <location>
        <begin position="417"/>
        <end position="433"/>
    </location>
</feature>
<evidence type="ECO:0000313" key="2">
    <source>
        <dbReference type="EMBL" id="OQO70034.1"/>
    </source>
</evidence>
<accession>A0A1V8YBP5</accession>
<proteinExistence type="predicted"/>
<reference evidence="2 3" key="1">
    <citation type="journal article" date="2017" name="BMC Microbiol.">
        <title>Comparative genomics of Enterococcus spp. isolated from bovine feces.</title>
        <authorList>
            <person name="Beukers A.G."/>
            <person name="Zaheer R."/>
            <person name="Goji N."/>
            <person name="Amoako K.K."/>
            <person name="Chaves A.V."/>
            <person name="Ward M.P."/>
            <person name="McAllister T.A."/>
        </authorList>
    </citation>
    <scope>NUCLEOTIDE SEQUENCE [LARGE SCALE GENOMIC DNA]</scope>
    <source>
        <strain evidence="2 3">F1129D 143</strain>
    </source>
</reference>
<keyword evidence="1" id="KW-0472">Membrane</keyword>
<name>A0A1V8YBP5_9ENTE</name>
<sequence>MFKLAFLVKKNEDKKHQSIIFKFIKVKNRIVYNALVVSINLLFFALLLKFLHSFIVNIHLECLIIAIISTLPFFQSALENKNIFLKKYRIAALAQNYPNPQKLVLKFYFIDILINLYRCLLNIIVSCIYFFTKGELGLFFTNIGIILLVECILYSLNKTGHTSQPLRIFKAVLGRGCLFFATYFISSFFISILYLLKNELKTNGYSFQMIQNLNVPLLELFHPITSFLYRMNQFQTAYKSLIIGGLLLLCMVAFFHLDCSLEDGQGVIVPCSGRFFKKNGIDKNYFLFSDVSSILKKLSTIETFSLYLTGELCISIGLLYSIGTSKKIVNHWIILSISIFLIIFITRGTISTIRYNFRDWLKFRNELKSVDFFKVYDVNFAYLTQSKLTITRLLCNYFLMIQLLLFLFGYALIIKDVFTVLCLALLSFIIYTCRDFFIKYACLTDPIVFKMIVKMERSYETHEELSKFSGYRIISASNAMFVKLTTQLNTYVMLILGTTSIIYGREWLFYAILEFMMLMIPIYIGSSKIGDMRDATSRI</sequence>
<feature type="transmembrane region" description="Helical" evidence="1">
    <location>
        <begin position="107"/>
        <end position="131"/>
    </location>
</feature>
<keyword evidence="1" id="KW-0812">Transmembrane</keyword>
<dbReference type="AlphaFoldDB" id="A0A1V8YBP5"/>
<gene>
    <name evidence="2" type="ORF">BH747_08995</name>
</gene>
<keyword evidence="1" id="KW-1133">Transmembrane helix</keyword>
<protein>
    <submittedName>
        <fullName evidence="2">Uncharacterized protein</fullName>
    </submittedName>
</protein>
<evidence type="ECO:0000256" key="1">
    <source>
        <dbReference type="SAM" id="Phobius"/>
    </source>
</evidence>
<feature type="transmembrane region" description="Helical" evidence="1">
    <location>
        <begin position="237"/>
        <end position="257"/>
    </location>
</feature>